<sequence length="97" mass="10726">MTGLVRHATVQQTWYILRSTNAPRYSAVRYTDARSPLEDIAMALGNCVLPFPAVIAKRRRCLQGRHCHMPAHLADLILGTAPRTSRSVAVRSVSQAV</sequence>
<dbReference type="AlphaFoldDB" id="S7PS27"/>
<dbReference type="GeneID" id="19298452"/>
<gene>
    <name evidence="1" type="ORF">GLOTRDRAFT_101828</name>
</gene>
<dbReference type="RefSeq" id="XP_007871347.1">
    <property type="nucleotide sequence ID" value="XM_007873156.1"/>
</dbReference>
<organism evidence="1 2">
    <name type="scientific">Gloeophyllum trabeum (strain ATCC 11539 / FP-39264 / Madison 617)</name>
    <name type="common">Brown rot fungus</name>
    <dbReference type="NCBI Taxonomy" id="670483"/>
    <lineage>
        <taxon>Eukaryota</taxon>
        <taxon>Fungi</taxon>
        <taxon>Dikarya</taxon>
        <taxon>Basidiomycota</taxon>
        <taxon>Agaricomycotina</taxon>
        <taxon>Agaricomycetes</taxon>
        <taxon>Gloeophyllales</taxon>
        <taxon>Gloeophyllaceae</taxon>
        <taxon>Gloeophyllum</taxon>
    </lineage>
</organism>
<keyword evidence="2" id="KW-1185">Reference proteome</keyword>
<name>S7PS27_GLOTA</name>
<dbReference type="Proteomes" id="UP000030669">
    <property type="component" value="Unassembled WGS sequence"/>
</dbReference>
<reference evidence="1 2" key="1">
    <citation type="journal article" date="2012" name="Science">
        <title>The Paleozoic origin of enzymatic lignin decomposition reconstructed from 31 fungal genomes.</title>
        <authorList>
            <person name="Floudas D."/>
            <person name="Binder M."/>
            <person name="Riley R."/>
            <person name="Barry K."/>
            <person name="Blanchette R.A."/>
            <person name="Henrissat B."/>
            <person name="Martinez A.T."/>
            <person name="Otillar R."/>
            <person name="Spatafora J.W."/>
            <person name="Yadav J.S."/>
            <person name="Aerts A."/>
            <person name="Benoit I."/>
            <person name="Boyd A."/>
            <person name="Carlson A."/>
            <person name="Copeland A."/>
            <person name="Coutinho P.M."/>
            <person name="de Vries R.P."/>
            <person name="Ferreira P."/>
            <person name="Findley K."/>
            <person name="Foster B."/>
            <person name="Gaskell J."/>
            <person name="Glotzer D."/>
            <person name="Gorecki P."/>
            <person name="Heitman J."/>
            <person name="Hesse C."/>
            <person name="Hori C."/>
            <person name="Igarashi K."/>
            <person name="Jurgens J.A."/>
            <person name="Kallen N."/>
            <person name="Kersten P."/>
            <person name="Kohler A."/>
            <person name="Kuees U."/>
            <person name="Kumar T.K.A."/>
            <person name="Kuo A."/>
            <person name="LaButti K."/>
            <person name="Larrondo L.F."/>
            <person name="Lindquist E."/>
            <person name="Ling A."/>
            <person name="Lombard V."/>
            <person name="Lucas S."/>
            <person name="Lundell T."/>
            <person name="Martin R."/>
            <person name="McLaughlin D.J."/>
            <person name="Morgenstern I."/>
            <person name="Morin E."/>
            <person name="Murat C."/>
            <person name="Nagy L.G."/>
            <person name="Nolan M."/>
            <person name="Ohm R.A."/>
            <person name="Patyshakuliyeva A."/>
            <person name="Rokas A."/>
            <person name="Ruiz-Duenas F.J."/>
            <person name="Sabat G."/>
            <person name="Salamov A."/>
            <person name="Samejima M."/>
            <person name="Schmutz J."/>
            <person name="Slot J.C."/>
            <person name="St John F."/>
            <person name="Stenlid J."/>
            <person name="Sun H."/>
            <person name="Sun S."/>
            <person name="Syed K."/>
            <person name="Tsang A."/>
            <person name="Wiebenga A."/>
            <person name="Young D."/>
            <person name="Pisabarro A."/>
            <person name="Eastwood D.C."/>
            <person name="Martin F."/>
            <person name="Cullen D."/>
            <person name="Grigoriev I.V."/>
            <person name="Hibbett D.S."/>
        </authorList>
    </citation>
    <scope>NUCLEOTIDE SEQUENCE [LARGE SCALE GENOMIC DNA]</scope>
    <source>
        <strain evidence="1 2">ATCC 11539</strain>
    </source>
</reference>
<proteinExistence type="predicted"/>
<dbReference type="HOGENOM" id="CLU_2346903_0_0_1"/>
<dbReference type="EMBL" id="KB469328">
    <property type="protein sequence ID" value="EPQ50198.1"/>
    <property type="molecule type" value="Genomic_DNA"/>
</dbReference>
<evidence type="ECO:0000313" key="2">
    <source>
        <dbReference type="Proteomes" id="UP000030669"/>
    </source>
</evidence>
<dbReference type="KEGG" id="gtr:GLOTRDRAFT_101828"/>
<accession>S7PS27</accession>
<protein>
    <submittedName>
        <fullName evidence="1">Uncharacterized protein</fullName>
    </submittedName>
</protein>
<evidence type="ECO:0000313" key="1">
    <source>
        <dbReference type="EMBL" id="EPQ50198.1"/>
    </source>
</evidence>